<sequence length="998" mass="111454">MIRFLPAALPGRTFGVVACIFTIAGITGAFQSYAQTTPATKQENIQPDSMNEKTVAVKYNLHTQKIITSATGTLPISTVRELPYSYLGQALDGRVSGVTVLRNSGEPGIAPSVLIRGAAVPIGSYADMFDNQPLYVVNGVPMIAGNHPYPLAIKQFDLNGIGSGIDLNTMVDMNNITGVEVLKGAEATAQYGAQAANGAILITTARPAVGKYRIGLNVYGGVAVKPTMNSGNGRNIVNGAFQRDFVMPFYNKYATAAEWVNFPSYLMDSTQQAYYGAADWDKLYFRNVIQHGVGVNISGGSERANFRFGVGERTENGVADKTSLKRYNVYYDMMMVPVEKLIINTFVQAATARRDRNRSMRERYAEQEYFPDQQLPLPPNKLYLGKYYGYLDEGIDDNAATNLQVKVTAQYELSKYLSVQSQLSADYNDNQRNLFVPAALNDGNSFNSYYTGVNRRVRVNNFLLFNKEIAKGHALGIQLGQTWQSDQMKYDYIRGYRGPSDFIKLIQVDLNPDNKIWITHDRSLVYRYKDYLKQQLVSFYGHVTYDIQKKYSATLSLRSEGSSYFANGYHWSVSPVLALNWDLKKEPWLQSSAHLNALTLKASGGRTARLPIDDYYGYGPYYTVDIGWGGNEKISSYASFPTLGMPFSKSYVGGGVNWPYTNQWDAGVALRAFDFLDAAVNVYSKTSKDLLAPIPVDASYGFSSQTVNGMDVRNSGVEASVQGTFKLSPAFKWVSSIVSQYNTSKLLKLPGNLEAINYGNRRLQVGKATDQFWLLQNEGIYGSDDEVPVSAAGKKLTYNGIALHAGDPKWKDVNNDFVIDDNDRVLQEHVIPPVRGGWNNSFQYKNWSLDMSFMYALGNHLLNGDVANRFNFVKREGVNGMDGVKELSFWSSKTNLDNYPRYNPWSKVDPYQVNQNLFLEKASYLKLQAVTLRYDLTRLPVIQQAKIRQLQVYLTGSNLFTLTPYSGYDPSLADYYGYDYGYAQPLPMTFSLGVNIDF</sequence>
<evidence type="ECO:0000256" key="3">
    <source>
        <dbReference type="ARBA" id="ARBA00023237"/>
    </source>
</evidence>
<gene>
    <name evidence="5" type="ORF">ABR189_13580</name>
</gene>
<proteinExistence type="predicted"/>
<dbReference type="RefSeq" id="WP_354661048.1">
    <property type="nucleotide sequence ID" value="NZ_JBEXAC010000001.1"/>
</dbReference>
<accession>A0ABV2T5W5</accession>
<comment type="subcellular location">
    <subcellularLocation>
        <location evidence="1">Cell outer membrane</location>
    </subcellularLocation>
</comment>
<dbReference type="Gene3D" id="2.170.130.10">
    <property type="entry name" value="TonB-dependent receptor, plug domain"/>
    <property type="match status" value="1"/>
</dbReference>
<dbReference type="InterPro" id="IPR012910">
    <property type="entry name" value="Plug_dom"/>
</dbReference>
<organism evidence="5 6">
    <name type="scientific">Chitinophaga defluvii</name>
    <dbReference type="NCBI Taxonomy" id="3163343"/>
    <lineage>
        <taxon>Bacteria</taxon>
        <taxon>Pseudomonadati</taxon>
        <taxon>Bacteroidota</taxon>
        <taxon>Chitinophagia</taxon>
        <taxon>Chitinophagales</taxon>
        <taxon>Chitinophagaceae</taxon>
        <taxon>Chitinophaga</taxon>
    </lineage>
</organism>
<evidence type="ECO:0000256" key="2">
    <source>
        <dbReference type="ARBA" id="ARBA00023136"/>
    </source>
</evidence>
<evidence type="ECO:0000313" key="5">
    <source>
        <dbReference type="EMBL" id="MET6998413.1"/>
    </source>
</evidence>
<dbReference type="NCBIfam" id="TIGR04056">
    <property type="entry name" value="OMP_RagA_SusC"/>
    <property type="match status" value="1"/>
</dbReference>
<dbReference type="EMBL" id="JBEXAC010000001">
    <property type="protein sequence ID" value="MET6998413.1"/>
    <property type="molecule type" value="Genomic_DNA"/>
</dbReference>
<dbReference type="InterPro" id="IPR036942">
    <property type="entry name" value="Beta-barrel_TonB_sf"/>
</dbReference>
<keyword evidence="6" id="KW-1185">Reference proteome</keyword>
<dbReference type="Proteomes" id="UP001549749">
    <property type="component" value="Unassembled WGS sequence"/>
</dbReference>
<dbReference type="Pfam" id="PF07715">
    <property type="entry name" value="Plug"/>
    <property type="match status" value="1"/>
</dbReference>
<keyword evidence="2" id="KW-0472">Membrane</keyword>
<dbReference type="InterPro" id="IPR023996">
    <property type="entry name" value="TonB-dep_OMP_SusC/RagA"/>
</dbReference>
<evidence type="ECO:0000313" key="6">
    <source>
        <dbReference type="Proteomes" id="UP001549749"/>
    </source>
</evidence>
<reference evidence="5 6" key="1">
    <citation type="submission" date="2024-06" db="EMBL/GenBank/DDBJ databases">
        <title>Chitinophaga defluvii sp. nov., isolated from municipal sewage.</title>
        <authorList>
            <person name="Zhang L."/>
        </authorList>
    </citation>
    <scope>NUCLEOTIDE SEQUENCE [LARGE SCALE GENOMIC DNA]</scope>
    <source>
        <strain evidence="5 6">H8</strain>
    </source>
</reference>
<name>A0ABV2T5W5_9BACT</name>
<comment type="caution">
    <text evidence="5">The sequence shown here is derived from an EMBL/GenBank/DDBJ whole genome shotgun (WGS) entry which is preliminary data.</text>
</comment>
<dbReference type="InterPro" id="IPR037066">
    <property type="entry name" value="Plug_dom_sf"/>
</dbReference>
<keyword evidence="3" id="KW-0998">Cell outer membrane</keyword>
<evidence type="ECO:0000256" key="1">
    <source>
        <dbReference type="ARBA" id="ARBA00004442"/>
    </source>
</evidence>
<dbReference type="Gene3D" id="2.40.170.20">
    <property type="entry name" value="TonB-dependent receptor, beta-barrel domain"/>
    <property type="match status" value="1"/>
</dbReference>
<evidence type="ECO:0000259" key="4">
    <source>
        <dbReference type="Pfam" id="PF07715"/>
    </source>
</evidence>
<dbReference type="SUPFAM" id="SSF56935">
    <property type="entry name" value="Porins"/>
    <property type="match status" value="1"/>
</dbReference>
<protein>
    <submittedName>
        <fullName evidence="5">SusC/RagA family TonB-linked outer membrane protein</fullName>
    </submittedName>
</protein>
<feature type="domain" description="TonB-dependent receptor plug" evidence="4">
    <location>
        <begin position="74"/>
        <end position="199"/>
    </location>
</feature>